<dbReference type="EMBL" id="ADBJ01000035">
    <property type="protein sequence ID" value="EFA79265.1"/>
    <property type="molecule type" value="Genomic_DNA"/>
</dbReference>
<proteinExistence type="predicted"/>
<dbReference type="AlphaFoldDB" id="D3BGN1"/>
<dbReference type="Proteomes" id="UP000001396">
    <property type="component" value="Unassembled WGS sequence"/>
</dbReference>
<evidence type="ECO:0000313" key="3">
    <source>
        <dbReference type="Proteomes" id="UP000001396"/>
    </source>
</evidence>
<gene>
    <name evidence="2" type="ORF">PPL_07683</name>
</gene>
<accession>D3BGN1</accession>
<evidence type="ECO:0000256" key="1">
    <source>
        <dbReference type="SAM" id="MobiDB-lite"/>
    </source>
</evidence>
<keyword evidence="3" id="KW-1185">Reference proteome</keyword>
<feature type="region of interest" description="Disordered" evidence="1">
    <location>
        <begin position="109"/>
        <end position="138"/>
    </location>
</feature>
<feature type="compositionally biased region" description="Low complexity" evidence="1">
    <location>
        <begin position="124"/>
        <end position="133"/>
    </location>
</feature>
<evidence type="ECO:0000313" key="2">
    <source>
        <dbReference type="EMBL" id="EFA79265.1"/>
    </source>
</evidence>
<dbReference type="InParanoid" id="D3BGN1"/>
<dbReference type="RefSeq" id="XP_020431386.1">
    <property type="nucleotide sequence ID" value="XM_020578517.1"/>
</dbReference>
<protein>
    <submittedName>
        <fullName evidence="2">Uncharacterized protein</fullName>
    </submittedName>
</protein>
<reference evidence="2 3" key="1">
    <citation type="journal article" date="2011" name="Genome Res.">
        <title>Phylogeny-wide analysis of social amoeba genomes highlights ancient origins for complex intercellular communication.</title>
        <authorList>
            <person name="Heidel A.J."/>
            <person name="Lawal H.M."/>
            <person name="Felder M."/>
            <person name="Schilde C."/>
            <person name="Helps N.R."/>
            <person name="Tunggal B."/>
            <person name="Rivero F."/>
            <person name="John U."/>
            <person name="Schleicher M."/>
            <person name="Eichinger L."/>
            <person name="Platzer M."/>
            <person name="Noegel A.A."/>
            <person name="Schaap P."/>
            <person name="Gloeckner G."/>
        </authorList>
    </citation>
    <scope>NUCLEOTIDE SEQUENCE [LARGE SCALE GENOMIC DNA]</scope>
    <source>
        <strain evidence="3">ATCC 26659 / Pp 5 / PN500</strain>
    </source>
</reference>
<sequence>MSALFPKILFFGNQEQFDALKSHLSGTICIQLIHIDRKHPNQPIPINVLGTHLGVIISLDWFLEIDTTKQFASNQSKILVINFGGSKPVGDPLQPGIKQLKLPGSIQPVSQQISTQAESDDVDNNNNNNNNNNQHKDSRLCQSFKNDFEDWFSHVGSPSTHAECMKTELMIKYIGILDYLYRKSEFARNLSSSDSDVREQCIREIYNHCKRPRNKLNYQTIAKHMDNQLAITIMKIITDPLPQFPLIPPSQNISQESMRADINKAIKELEPTEDHLLVKRENNDIAAIIQLWDCIRQFKGFGVPIDREAKYQLLQEIAIGLSSTEINVRLLENKIGKFLQQLNDLAYITGIPVRCLSDVQWTSPENIYTFNFWVVRQLLKNKQPFIIVNDSYKLANAISDILGMEQQTTEFHRLMGVVYYSTLDSLMDNLAKLEEYFVEWRESKLYSSVKDQLREENRVTRLSYNNDTRWDFYAKLMCLPIDQQYFFFNNIIEVTKSIDAIADSQYSLSPARRRVIFVNLNLNNQIENEIEKFNHCVTTYRSITWVGVISEDVKSGLEGFTKVTLL</sequence>
<comment type="caution">
    <text evidence="2">The sequence shown here is derived from an EMBL/GenBank/DDBJ whole genome shotgun (WGS) entry which is preliminary data.</text>
</comment>
<dbReference type="GeneID" id="31363164"/>
<name>D3BGN1_HETP5</name>
<organism evidence="2 3">
    <name type="scientific">Heterostelium pallidum (strain ATCC 26659 / Pp 5 / PN500)</name>
    <name type="common">Cellular slime mold</name>
    <name type="synonym">Polysphondylium pallidum</name>
    <dbReference type="NCBI Taxonomy" id="670386"/>
    <lineage>
        <taxon>Eukaryota</taxon>
        <taxon>Amoebozoa</taxon>
        <taxon>Evosea</taxon>
        <taxon>Eumycetozoa</taxon>
        <taxon>Dictyostelia</taxon>
        <taxon>Acytosteliales</taxon>
        <taxon>Acytosteliaceae</taxon>
        <taxon>Heterostelium</taxon>
    </lineage>
</organism>